<name>A0A0D2UGV1_CAPO3</name>
<sequence>MANRATEARRRLAPLDQPTPWPTLRDWIRQRKMTSRTTWIDILREAGVCYWPWHLQYLRPNSTKTPSIVPCTSSFELYKGLDTLYKLSLQGPLPDVPHVIDDSVARQLLLRIEPILEDYAQIVESLLTDHHGGWNFLVTGSDEELVDLNAQLAKVASEVSTETCTAVQAVAYLMPTKFEFTLLRLALNMGDDTPATVMASGGLGIRSGNGLGTLGVIAEGLGITAAHVIERPPPDLPHRAYATQLWRNAPPQTRRLWKELSGFYHDPATPVCFGHCVYLDHLRDIAIVVMSDRRPIATNAVCGLDRLLWPNPSNLVKLREDLALTQSGAAPPFSLVKFGIRTGRTRGTLSCVTDELLAVEEEANGAVADCGDSGSCWTIERPLRWRGAVIGFTSQRCQSDPRCFLAPQLPRQFCLLTPVWHVLEVLENYRSTF</sequence>
<organism evidence="1 2">
    <name type="scientific">Capsaspora owczarzaki (strain ATCC 30864)</name>
    <dbReference type="NCBI Taxonomy" id="595528"/>
    <lineage>
        <taxon>Eukaryota</taxon>
        <taxon>Filasterea</taxon>
        <taxon>Capsaspora</taxon>
    </lineage>
</organism>
<reference evidence="2" key="1">
    <citation type="submission" date="2011-02" db="EMBL/GenBank/DDBJ databases">
        <title>The Genome Sequence of Capsaspora owczarzaki ATCC 30864.</title>
        <authorList>
            <person name="Russ C."/>
            <person name="Cuomo C."/>
            <person name="Burger G."/>
            <person name="Gray M.W."/>
            <person name="Holland P.W.H."/>
            <person name="King N."/>
            <person name="Lang F.B.F."/>
            <person name="Roger A.J."/>
            <person name="Ruiz-Trillo I."/>
            <person name="Young S.K."/>
            <person name="Zeng Q."/>
            <person name="Gargeya S."/>
            <person name="Alvarado L."/>
            <person name="Berlin A."/>
            <person name="Chapman S.B."/>
            <person name="Chen Z."/>
            <person name="Freedman E."/>
            <person name="Gellesch M."/>
            <person name="Goldberg J."/>
            <person name="Griggs A."/>
            <person name="Gujja S."/>
            <person name="Heilman E."/>
            <person name="Heiman D."/>
            <person name="Howarth C."/>
            <person name="Mehta T."/>
            <person name="Neiman D."/>
            <person name="Pearson M."/>
            <person name="Roberts A."/>
            <person name="Saif S."/>
            <person name="Shea T."/>
            <person name="Shenoy N."/>
            <person name="Sisk P."/>
            <person name="Stolte C."/>
            <person name="Sykes S."/>
            <person name="White J."/>
            <person name="Yandava C."/>
            <person name="Haas B."/>
            <person name="Nusbaum C."/>
            <person name="Birren B."/>
        </authorList>
    </citation>
    <scope>NUCLEOTIDE SEQUENCE</scope>
    <source>
        <strain evidence="2">ATCC 30864</strain>
    </source>
</reference>
<dbReference type="EMBL" id="KE346367">
    <property type="protein sequence ID" value="KJE94326.1"/>
    <property type="molecule type" value="Genomic_DNA"/>
</dbReference>
<protein>
    <submittedName>
        <fullName evidence="1">Uncharacterized protein</fullName>
    </submittedName>
</protein>
<evidence type="ECO:0000313" key="2">
    <source>
        <dbReference type="Proteomes" id="UP000008743"/>
    </source>
</evidence>
<evidence type="ECO:0000313" key="1">
    <source>
        <dbReference type="EMBL" id="KJE94326.1"/>
    </source>
</evidence>
<dbReference type="AlphaFoldDB" id="A0A0D2UGV1"/>
<gene>
    <name evidence="1" type="ORF">CAOG_004985</name>
</gene>
<dbReference type="Proteomes" id="UP000008743">
    <property type="component" value="Unassembled WGS sequence"/>
</dbReference>
<proteinExistence type="predicted"/>
<accession>A0A0D2UGV1</accession>
<dbReference type="RefSeq" id="XP_004346670.1">
    <property type="nucleotide sequence ID" value="XM_004346620.1"/>
</dbReference>
<keyword evidence="2" id="KW-1185">Reference proteome</keyword>
<dbReference type="InParanoid" id="A0A0D2UGV1"/>